<evidence type="ECO:0008006" key="3">
    <source>
        <dbReference type="Google" id="ProtNLM"/>
    </source>
</evidence>
<organism evidence="1 2">
    <name type="scientific">Hondaea fermentalgiana</name>
    <dbReference type="NCBI Taxonomy" id="2315210"/>
    <lineage>
        <taxon>Eukaryota</taxon>
        <taxon>Sar</taxon>
        <taxon>Stramenopiles</taxon>
        <taxon>Bigyra</taxon>
        <taxon>Labyrinthulomycetes</taxon>
        <taxon>Thraustochytrida</taxon>
        <taxon>Thraustochytriidae</taxon>
        <taxon>Hondaea</taxon>
    </lineage>
</organism>
<dbReference type="Proteomes" id="UP000241890">
    <property type="component" value="Unassembled WGS sequence"/>
</dbReference>
<dbReference type="AlphaFoldDB" id="A0A2R5GGR9"/>
<dbReference type="SUPFAM" id="SSF56112">
    <property type="entry name" value="Protein kinase-like (PK-like)"/>
    <property type="match status" value="1"/>
</dbReference>
<evidence type="ECO:0000313" key="1">
    <source>
        <dbReference type="EMBL" id="GBG30082.1"/>
    </source>
</evidence>
<gene>
    <name evidence="1" type="ORF">FCC1311_063022</name>
</gene>
<keyword evidence="2" id="KW-1185">Reference proteome</keyword>
<name>A0A2R5GGR9_9STRA</name>
<dbReference type="InterPro" id="IPR011009">
    <property type="entry name" value="Kinase-like_dom_sf"/>
</dbReference>
<proteinExistence type="predicted"/>
<reference evidence="1 2" key="1">
    <citation type="submission" date="2017-12" db="EMBL/GenBank/DDBJ databases">
        <title>Sequencing, de novo assembly and annotation of complete genome of a new Thraustochytrid species, strain FCC1311.</title>
        <authorList>
            <person name="Sedici K."/>
            <person name="Godart F."/>
            <person name="Aiese Cigliano R."/>
            <person name="Sanseverino W."/>
            <person name="Barakat M."/>
            <person name="Ortet P."/>
            <person name="Marechal E."/>
            <person name="Cagnac O."/>
            <person name="Amato A."/>
        </authorList>
    </citation>
    <scope>NUCLEOTIDE SEQUENCE [LARGE SCALE GENOMIC DNA]</scope>
</reference>
<protein>
    <recommendedName>
        <fullName evidence="3">Protein kinase domain-containing protein</fullName>
    </recommendedName>
</protein>
<dbReference type="EMBL" id="BEYU01000070">
    <property type="protein sequence ID" value="GBG30082.1"/>
    <property type="molecule type" value="Genomic_DNA"/>
</dbReference>
<accession>A0A2R5GGR9</accession>
<dbReference type="InParanoid" id="A0A2R5GGR9"/>
<sequence>MARLALDDEHSRAICQTVIRLGFPKWAEVWRRFYYGGGAGQAASGGGRGAALPGNQPNAASLRGKEALRELLPFKSDLHIPSAGELLDVIQQYPEGQYGFTIRVDTGGVDAVVKVMTPAKAPEETHKAEPAFWYLYGGRNIFNDLIVATTYAGESLDSSAVSDNVREKAWAALMVVHAAGVAHRNVLLWNFVVDDAGAVRIIDFAQAKTGASIYKLQKDCDDFDRIFSRAQTRGRRNT</sequence>
<dbReference type="OrthoDB" id="2523927at2759"/>
<evidence type="ECO:0000313" key="2">
    <source>
        <dbReference type="Proteomes" id="UP000241890"/>
    </source>
</evidence>
<dbReference type="Gene3D" id="1.10.510.10">
    <property type="entry name" value="Transferase(Phosphotransferase) domain 1"/>
    <property type="match status" value="1"/>
</dbReference>
<comment type="caution">
    <text evidence="1">The sequence shown here is derived from an EMBL/GenBank/DDBJ whole genome shotgun (WGS) entry which is preliminary data.</text>
</comment>